<reference evidence="1 2" key="1">
    <citation type="submission" date="2013-01" db="EMBL/GenBank/DDBJ databases">
        <authorList>
            <person name="Bench S."/>
        </authorList>
    </citation>
    <scope>NUCLEOTIDE SEQUENCE [LARGE SCALE GENOMIC DNA]</scope>
    <source>
        <strain evidence="1 2">WH 0401</strain>
    </source>
</reference>
<accession>T2JGJ0</accession>
<evidence type="ECO:0000313" key="2">
    <source>
        <dbReference type="Proteomes" id="UP000018198"/>
    </source>
</evidence>
<proteinExistence type="predicted"/>
<sequence>MIISALCSTSEKEATTILLVGGNGYITGDFSFCVLDANIATTIDLDTTGEG</sequence>
<evidence type="ECO:0000313" key="1">
    <source>
        <dbReference type="EMBL" id="CCQ64174.1"/>
    </source>
</evidence>
<dbReference type="RefSeq" id="WP_021836906.1">
    <property type="nucleotide sequence ID" value="NZ_CAQM01000839.1"/>
</dbReference>
<organism evidence="1 2">
    <name type="scientific">Crocosphaera watsonii WH 0401</name>
    <dbReference type="NCBI Taxonomy" id="555881"/>
    <lineage>
        <taxon>Bacteria</taxon>
        <taxon>Bacillati</taxon>
        <taxon>Cyanobacteriota</taxon>
        <taxon>Cyanophyceae</taxon>
        <taxon>Oscillatoriophycideae</taxon>
        <taxon>Chroococcales</taxon>
        <taxon>Aphanothecaceae</taxon>
        <taxon>Crocosphaera</taxon>
    </lineage>
</organism>
<gene>
    <name evidence="1" type="ORF">CWATWH0401_2870</name>
</gene>
<protein>
    <submittedName>
        <fullName evidence="1">Uncharacterized protein</fullName>
    </submittedName>
</protein>
<dbReference type="AlphaFoldDB" id="T2JGJ0"/>
<name>T2JGJ0_CROWT</name>
<dbReference type="Proteomes" id="UP000018198">
    <property type="component" value="Unassembled WGS sequence"/>
</dbReference>
<dbReference type="EMBL" id="CAQM01000839">
    <property type="protein sequence ID" value="CCQ64174.1"/>
    <property type="molecule type" value="Genomic_DNA"/>
</dbReference>
<reference evidence="1 2" key="2">
    <citation type="submission" date="2013-09" db="EMBL/GenBank/DDBJ databases">
        <title>Whole genome comparison of six Crocosphaera watsonii strains with differing phenotypes.</title>
        <authorList>
            <person name="Bench S.R."/>
            <person name="Heller P."/>
            <person name="Frank I."/>
            <person name="Arciniega M."/>
            <person name="Shilova I.N."/>
            <person name="Zehr J.P."/>
        </authorList>
    </citation>
    <scope>NUCLEOTIDE SEQUENCE [LARGE SCALE GENOMIC DNA]</scope>
    <source>
        <strain evidence="1 2">WH 0401</strain>
    </source>
</reference>
<comment type="caution">
    <text evidence="1">The sequence shown here is derived from an EMBL/GenBank/DDBJ whole genome shotgun (WGS) entry which is preliminary data.</text>
</comment>